<keyword evidence="1" id="KW-0812">Transmembrane</keyword>
<dbReference type="OrthoDB" id="2279611at2759"/>
<evidence type="ECO:0000313" key="3">
    <source>
        <dbReference type="Proteomes" id="UP000789759"/>
    </source>
</evidence>
<protein>
    <submittedName>
        <fullName evidence="2">7924_t:CDS:1</fullName>
    </submittedName>
</protein>
<evidence type="ECO:0000313" key="2">
    <source>
        <dbReference type="EMBL" id="CAG8786235.1"/>
    </source>
</evidence>
<feature type="transmembrane region" description="Helical" evidence="1">
    <location>
        <begin position="68"/>
        <end position="91"/>
    </location>
</feature>
<keyword evidence="1" id="KW-0472">Membrane</keyword>
<comment type="caution">
    <text evidence="2">The sequence shown here is derived from an EMBL/GenBank/DDBJ whole genome shotgun (WGS) entry which is preliminary data.</text>
</comment>
<feature type="transmembrane region" description="Helical" evidence="1">
    <location>
        <begin position="36"/>
        <end position="62"/>
    </location>
</feature>
<reference evidence="2" key="1">
    <citation type="submission" date="2021-06" db="EMBL/GenBank/DDBJ databases">
        <authorList>
            <person name="Kallberg Y."/>
            <person name="Tangrot J."/>
            <person name="Rosling A."/>
        </authorList>
    </citation>
    <scope>NUCLEOTIDE SEQUENCE</scope>
    <source>
        <strain evidence="2">FL966</strain>
    </source>
</reference>
<gene>
    <name evidence="2" type="ORF">CPELLU_LOCUS16699</name>
</gene>
<keyword evidence="3" id="KW-1185">Reference proteome</keyword>
<organism evidence="2 3">
    <name type="scientific">Cetraspora pellucida</name>
    <dbReference type="NCBI Taxonomy" id="1433469"/>
    <lineage>
        <taxon>Eukaryota</taxon>
        <taxon>Fungi</taxon>
        <taxon>Fungi incertae sedis</taxon>
        <taxon>Mucoromycota</taxon>
        <taxon>Glomeromycotina</taxon>
        <taxon>Glomeromycetes</taxon>
        <taxon>Diversisporales</taxon>
        <taxon>Gigasporaceae</taxon>
        <taxon>Cetraspora</taxon>
    </lineage>
</organism>
<sequence>MELAYLTTGIIMVVLGYSWLVHHGDSLRDIVLSQGLLIGGVTVGVLIILSFSVGAIGFFTPFKRDSWLIAHNMSIIITMLTILALGAKIWFKTLDSQKFVTSIWIGWGNDTKAIFEDQVLSMLMRVRKIKERLRKIEKKGAFFL</sequence>
<dbReference type="AlphaFoldDB" id="A0A9N9JK43"/>
<dbReference type="EMBL" id="CAJVQA010025493">
    <property type="protein sequence ID" value="CAG8786235.1"/>
    <property type="molecule type" value="Genomic_DNA"/>
</dbReference>
<feature type="transmembrane region" description="Helical" evidence="1">
    <location>
        <begin position="6"/>
        <end position="24"/>
    </location>
</feature>
<name>A0A9N9JK43_9GLOM</name>
<dbReference type="Proteomes" id="UP000789759">
    <property type="component" value="Unassembled WGS sequence"/>
</dbReference>
<proteinExistence type="predicted"/>
<keyword evidence="1" id="KW-1133">Transmembrane helix</keyword>
<evidence type="ECO:0000256" key="1">
    <source>
        <dbReference type="SAM" id="Phobius"/>
    </source>
</evidence>
<accession>A0A9N9JK43</accession>